<dbReference type="GO" id="GO:0005737">
    <property type="term" value="C:cytoplasm"/>
    <property type="evidence" value="ECO:0007669"/>
    <property type="project" value="TreeGrafter"/>
</dbReference>
<reference evidence="1" key="1">
    <citation type="submission" date="2020-05" db="EMBL/GenBank/DDBJ databases">
        <authorList>
            <person name="Chiriac C."/>
            <person name="Salcher M."/>
            <person name="Ghai R."/>
            <person name="Kavagutti S V."/>
        </authorList>
    </citation>
    <scope>NUCLEOTIDE SEQUENCE</scope>
</reference>
<protein>
    <submittedName>
        <fullName evidence="1">Unannotated protein</fullName>
    </submittedName>
</protein>
<dbReference type="Gene3D" id="3.40.50.720">
    <property type="entry name" value="NAD(P)-binding Rossmann-like Domain"/>
    <property type="match status" value="1"/>
</dbReference>
<dbReference type="AlphaFoldDB" id="A0A6J5YH09"/>
<dbReference type="Gene3D" id="3.30.1780.10">
    <property type="entry name" value="ornithine cyclodeaminase, domain 1"/>
    <property type="match status" value="1"/>
</dbReference>
<accession>A0A6J5YH09</accession>
<dbReference type="InterPro" id="IPR023401">
    <property type="entry name" value="ODC_N"/>
</dbReference>
<proteinExistence type="predicted"/>
<dbReference type="PANTHER" id="PTHR13812">
    <property type="entry name" value="KETIMINE REDUCTASE MU-CRYSTALLIN"/>
    <property type="match status" value="1"/>
</dbReference>
<organism evidence="1">
    <name type="scientific">freshwater metagenome</name>
    <dbReference type="NCBI Taxonomy" id="449393"/>
    <lineage>
        <taxon>unclassified sequences</taxon>
        <taxon>metagenomes</taxon>
        <taxon>ecological metagenomes</taxon>
    </lineage>
</organism>
<dbReference type="InterPro" id="IPR036291">
    <property type="entry name" value="NAD(P)-bd_dom_sf"/>
</dbReference>
<evidence type="ECO:0000313" key="1">
    <source>
        <dbReference type="EMBL" id="CAB4329611.1"/>
    </source>
</evidence>
<name>A0A6J5YH09_9ZZZZ</name>
<gene>
    <name evidence="1" type="ORF">UFOPK4080_00048</name>
</gene>
<dbReference type="PANTHER" id="PTHR13812:SF19">
    <property type="entry name" value="KETIMINE REDUCTASE MU-CRYSTALLIN"/>
    <property type="match status" value="1"/>
</dbReference>
<sequence length="326" mass="34708">MNPKFISAEEIIQSFSYLAGVKAIETALLNGLDPSVDLPRSILPIDKGEMLVMPASSTEGSGIKVLTIAPNNAELNAPRIQGIYLLFDRENLSVSSILDGAALTTYRTPAVSVAAIRQALELSENDLSIVVFGSGPQAISHIQTLAEVATLGPKISSVAFIVRDVQKANQQIPDSVKLGLAPDCTLQTLGVDTAEVTDVLKSADLVIAATTSKTPLFDSSLLKDSVIVIAVGSHEPGVREIDSALLARAQVVVETRASALREAGDVIMAINEGALQQNLLIDMADVVCGRFKLDRTRPIFFKSSGMSWEDLVIARAVEKTLKFKGI</sequence>
<dbReference type="SUPFAM" id="SSF51735">
    <property type="entry name" value="NAD(P)-binding Rossmann-fold domains"/>
    <property type="match status" value="1"/>
</dbReference>
<dbReference type="Pfam" id="PF02423">
    <property type="entry name" value="OCD_Mu_crystall"/>
    <property type="match status" value="1"/>
</dbReference>
<dbReference type="InterPro" id="IPR003462">
    <property type="entry name" value="ODC_Mu_crystall"/>
</dbReference>
<dbReference type="PIRSF" id="PIRSF001439">
    <property type="entry name" value="CryM"/>
    <property type="match status" value="1"/>
</dbReference>
<dbReference type="EMBL" id="CAESAG010000002">
    <property type="protein sequence ID" value="CAB4329611.1"/>
    <property type="molecule type" value="Genomic_DNA"/>
</dbReference>